<organism evidence="1 2">
    <name type="scientific">Schizopora paradoxa</name>
    <dbReference type="NCBI Taxonomy" id="27342"/>
    <lineage>
        <taxon>Eukaryota</taxon>
        <taxon>Fungi</taxon>
        <taxon>Dikarya</taxon>
        <taxon>Basidiomycota</taxon>
        <taxon>Agaricomycotina</taxon>
        <taxon>Agaricomycetes</taxon>
        <taxon>Hymenochaetales</taxon>
        <taxon>Schizoporaceae</taxon>
        <taxon>Schizopora</taxon>
    </lineage>
</organism>
<accession>A0A0H2RDP1</accession>
<dbReference type="EMBL" id="KQ086049">
    <property type="protein sequence ID" value="KLO09657.1"/>
    <property type="molecule type" value="Genomic_DNA"/>
</dbReference>
<dbReference type="AlphaFoldDB" id="A0A0H2RDP1"/>
<evidence type="ECO:0000313" key="1">
    <source>
        <dbReference type="EMBL" id="KLO09657.1"/>
    </source>
</evidence>
<evidence type="ECO:0000313" key="2">
    <source>
        <dbReference type="Proteomes" id="UP000053477"/>
    </source>
</evidence>
<keyword evidence="2" id="KW-1185">Reference proteome</keyword>
<dbReference type="Proteomes" id="UP000053477">
    <property type="component" value="Unassembled WGS sequence"/>
</dbReference>
<gene>
    <name evidence="1" type="ORF">SCHPADRAFT_892935</name>
</gene>
<reference evidence="1 2" key="1">
    <citation type="submission" date="2015-04" db="EMBL/GenBank/DDBJ databases">
        <title>Complete genome sequence of Schizopora paradoxa KUC8140, a cosmopolitan wood degrader in East Asia.</title>
        <authorList>
            <consortium name="DOE Joint Genome Institute"/>
            <person name="Min B."/>
            <person name="Park H."/>
            <person name="Jang Y."/>
            <person name="Kim J.-J."/>
            <person name="Kim K.H."/>
            <person name="Pangilinan J."/>
            <person name="Lipzen A."/>
            <person name="Riley R."/>
            <person name="Grigoriev I.V."/>
            <person name="Spatafora J.W."/>
            <person name="Choi I.-G."/>
        </authorList>
    </citation>
    <scope>NUCLEOTIDE SEQUENCE [LARGE SCALE GENOMIC DNA]</scope>
    <source>
        <strain evidence="1 2">KUC8140</strain>
    </source>
</reference>
<proteinExistence type="predicted"/>
<protein>
    <submittedName>
        <fullName evidence="1">Uncharacterized protein</fullName>
    </submittedName>
</protein>
<dbReference type="InParanoid" id="A0A0H2RDP1"/>
<sequence>MFTNIHNESLIGASFFVLNEEVVERRMEKLDGSVHVIRNTHYRAQITQQTNAIQDGDDILKKMRSKILRPKLRRAVGLVGASRTSLAITVETEGVVTNENFGRGDVMRCDEIRRPETRRKEQVNDCFFHSKAGFNKLRRSRTHGRTGNRLRVALARPPVGQRMLLSPVGRLADEDEYLQRQEVVKRRHCRQVATSQTTTASPLAFYFVDEDGGRFNVKVSSKRVVKSVRGCFADARRRRRPSASADACSSVVLQPPSSAIDILAIASQTHLQTSHATSRNKDDGYIPSKAAEHEGTDHFKRNDSTTTAIFRWGGTDEYWRSAYGGVGMRSKEGTLEDGVPVDKTLPGVRASFSASKRKTFMTGFTSRDTQVTGLESPQVRSVVKTFRCHCHPLRFMDISQFFHGAQTTPNA</sequence>
<name>A0A0H2RDP1_9AGAM</name>